<feature type="domain" description="EF-hand" evidence="11">
    <location>
        <begin position="766"/>
        <end position="801"/>
    </location>
</feature>
<feature type="transmembrane region" description="Helical" evidence="9">
    <location>
        <begin position="199"/>
        <end position="216"/>
    </location>
</feature>
<evidence type="ECO:0000256" key="3">
    <source>
        <dbReference type="ARBA" id="ARBA00022449"/>
    </source>
</evidence>
<feature type="transmembrane region" description="Helical" evidence="9">
    <location>
        <begin position="562"/>
        <end position="589"/>
    </location>
</feature>
<dbReference type="InterPro" id="IPR002048">
    <property type="entry name" value="EF_hand_dom"/>
</dbReference>
<keyword evidence="10" id="KW-0732">Signal</keyword>
<evidence type="ECO:0000256" key="5">
    <source>
        <dbReference type="ARBA" id="ARBA00022837"/>
    </source>
</evidence>
<feature type="transmembrane region" description="Helical" evidence="9">
    <location>
        <begin position="1011"/>
        <end position="1031"/>
    </location>
</feature>
<evidence type="ECO:0000256" key="4">
    <source>
        <dbReference type="ARBA" id="ARBA00022692"/>
    </source>
</evidence>
<evidence type="ECO:0000256" key="10">
    <source>
        <dbReference type="SAM" id="SignalP"/>
    </source>
</evidence>
<dbReference type="SUPFAM" id="SSF47473">
    <property type="entry name" value="EF-hand"/>
    <property type="match status" value="1"/>
</dbReference>
<feature type="transmembrane region" description="Helical" evidence="9">
    <location>
        <begin position="141"/>
        <end position="165"/>
    </location>
</feature>
<feature type="transmembrane region" description="Helical" evidence="9">
    <location>
        <begin position="609"/>
        <end position="629"/>
    </location>
</feature>
<dbReference type="GO" id="GO:0012505">
    <property type="term" value="C:endomembrane system"/>
    <property type="evidence" value="ECO:0007669"/>
    <property type="project" value="UniProtKB-SubCell"/>
</dbReference>
<dbReference type="PANTHER" id="PTHR31503:SF85">
    <property type="entry name" value="CALCIUM-BINDING EF-HAND FAMILY PROTEIN"/>
    <property type="match status" value="1"/>
</dbReference>
<evidence type="ECO:0000259" key="11">
    <source>
        <dbReference type="PROSITE" id="PS50222"/>
    </source>
</evidence>
<keyword evidence="2" id="KW-0813">Transport</keyword>
<organism evidence="12">
    <name type="scientific">Daucus carota subsp. sativus</name>
    <name type="common">Carrot</name>
    <dbReference type="NCBI Taxonomy" id="79200"/>
    <lineage>
        <taxon>Eukaryota</taxon>
        <taxon>Viridiplantae</taxon>
        <taxon>Streptophyta</taxon>
        <taxon>Embryophyta</taxon>
        <taxon>Tracheophyta</taxon>
        <taxon>Spermatophyta</taxon>
        <taxon>Magnoliopsida</taxon>
        <taxon>eudicotyledons</taxon>
        <taxon>Gunneridae</taxon>
        <taxon>Pentapetalae</taxon>
        <taxon>asterids</taxon>
        <taxon>campanulids</taxon>
        <taxon>Apiales</taxon>
        <taxon>Apiaceae</taxon>
        <taxon>Apioideae</taxon>
        <taxon>Scandiceae</taxon>
        <taxon>Daucinae</taxon>
        <taxon>Daucus</taxon>
        <taxon>Daucus sect. Daucus</taxon>
    </lineage>
</organism>
<evidence type="ECO:0000256" key="9">
    <source>
        <dbReference type="SAM" id="Phobius"/>
    </source>
</evidence>
<comment type="caution">
    <text evidence="12">The sequence shown here is derived from an EMBL/GenBank/DDBJ whole genome shotgun (WGS) entry which is preliminary data.</text>
</comment>
<evidence type="ECO:0000256" key="7">
    <source>
        <dbReference type="ARBA" id="ARBA00023065"/>
    </source>
</evidence>
<feature type="transmembrane region" description="Helical" evidence="9">
    <location>
        <begin position="228"/>
        <end position="247"/>
    </location>
</feature>
<keyword evidence="4 9" id="KW-0812">Transmembrane</keyword>
<dbReference type="EMBL" id="LNRQ01000008">
    <property type="protein sequence ID" value="KZM84551.1"/>
    <property type="molecule type" value="Genomic_DNA"/>
</dbReference>
<evidence type="ECO:0000256" key="1">
    <source>
        <dbReference type="ARBA" id="ARBA00004127"/>
    </source>
</evidence>
<accession>A0A175YN43</accession>
<feature type="domain" description="EF-hand" evidence="11">
    <location>
        <begin position="901"/>
        <end position="936"/>
    </location>
</feature>
<keyword evidence="7" id="KW-0406">Ion transport</keyword>
<feature type="transmembrane region" description="Helical" evidence="9">
    <location>
        <begin position="353"/>
        <end position="371"/>
    </location>
</feature>
<dbReference type="InterPro" id="IPR011992">
    <property type="entry name" value="EF-hand-dom_pair"/>
</dbReference>
<dbReference type="PROSITE" id="PS00018">
    <property type="entry name" value="EF_HAND_1"/>
    <property type="match status" value="4"/>
</dbReference>
<keyword evidence="5" id="KW-0106">Calcium</keyword>
<dbReference type="Pfam" id="PF01699">
    <property type="entry name" value="Na_Ca_ex"/>
    <property type="match status" value="1"/>
</dbReference>
<feature type="chain" id="PRO_5008044749" description="EF-hand domain-containing protein" evidence="10">
    <location>
        <begin position="20"/>
        <end position="1139"/>
    </location>
</feature>
<dbReference type="Gene3D" id="1.10.238.10">
    <property type="entry name" value="EF-hand"/>
    <property type="match status" value="2"/>
</dbReference>
<dbReference type="GO" id="GO:0006874">
    <property type="term" value="P:intracellular calcium ion homeostasis"/>
    <property type="evidence" value="ECO:0007669"/>
    <property type="project" value="TreeGrafter"/>
</dbReference>
<feature type="transmembrane region" description="Helical" evidence="9">
    <location>
        <begin position="378"/>
        <end position="401"/>
    </location>
</feature>
<feature type="transmembrane region" description="Helical" evidence="9">
    <location>
        <begin position="111"/>
        <end position="129"/>
    </location>
</feature>
<dbReference type="InterPro" id="IPR004713">
    <property type="entry name" value="CaH_exchang"/>
</dbReference>
<dbReference type="OMA" id="ATHETKC"/>
<feature type="signal peptide" evidence="10">
    <location>
        <begin position="1"/>
        <end position="19"/>
    </location>
</feature>
<evidence type="ECO:0000256" key="8">
    <source>
        <dbReference type="ARBA" id="ARBA00023136"/>
    </source>
</evidence>
<feature type="transmembrane region" description="Helical" evidence="9">
    <location>
        <begin position="1090"/>
        <end position="1106"/>
    </location>
</feature>
<feature type="domain" description="EF-hand" evidence="11">
    <location>
        <begin position="860"/>
        <end position="895"/>
    </location>
</feature>
<dbReference type="GO" id="GO:0016020">
    <property type="term" value="C:membrane"/>
    <property type="evidence" value="ECO:0007669"/>
    <property type="project" value="InterPro"/>
</dbReference>
<keyword evidence="3" id="KW-0050">Antiport</keyword>
<feature type="transmembrane region" description="Helical" evidence="9">
    <location>
        <begin position="702"/>
        <end position="723"/>
    </location>
</feature>
<evidence type="ECO:0000256" key="2">
    <source>
        <dbReference type="ARBA" id="ARBA00022448"/>
    </source>
</evidence>
<feature type="transmembrane region" description="Helical" evidence="9">
    <location>
        <begin position="1113"/>
        <end position="1132"/>
    </location>
</feature>
<dbReference type="AlphaFoldDB" id="A0A175YN43"/>
<keyword evidence="6 9" id="KW-1133">Transmembrane helix</keyword>
<dbReference type="GO" id="GO:0005509">
    <property type="term" value="F:calcium ion binding"/>
    <property type="evidence" value="ECO:0007669"/>
    <property type="project" value="InterPro"/>
</dbReference>
<comment type="subcellular location">
    <subcellularLocation>
        <location evidence="1">Endomembrane system</location>
        <topology evidence="1">Multi-pass membrane protein</topology>
    </subcellularLocation>
</comment>
<dbReference type="PANTHER" id="PTHR31503">
    <property type="entry name" value="VACUOLAR CALCIUM ION TRANSPORTER"/>
    <property type="match status" value="1"/>
</dbReference>
<feature type="transmembrane region" description="Helical" evidence="9">
    <location>
        <begin position="1058"/>
        <end position="1078"/>
    </location>
</feature>
<dbReference type="SMART" id="SM00054">
    <property type="entry name" value="EFh"/>
    <property type="match status" value="4"/>
</dbReference>
<dbReference type="Gramene" id="KZM84551">
    <property type="protein sequence ID" value="KZM84551"/>
    <property type="gene ID" value="DCAR_028027"/>
</dbReference>
<dbReference type="PROSITE" id="PS50222">
    <property type="entry name" value="EF_HAND_2"/>
    <property type="match status" value="3"/>
</dbReference>
<dbReference type="Pfam" id="PF13499">
    <property type="entry name" value="EF-hand_7"/>
    <property type="match status" value="1"/>
</dbReference>
<protein>
    <recommendedName>
        <fullName evidence="11">EF-hand domain-containing protein</fullName>
    </recommendedName>
</protein>
<keyword evidence="8 9" id="KW-0472">Membrane</keyword>
<gene>
    <name evidence="12" type="ORF">DCAR_028027</name>
</gene>
<dbReference type="InterPro" id="IPR004837">
    <property type="entry name" value="NaCa_Exmemb"/>
</dbReference>
<evidence type="ECO:0000313" key="12">
    <source>
        <dbReference type="EMBL" id="KZM84551.1"/>
    </source>
</evidence>
<feature type="transmembrane region" description="Helical" evidence="9">
    <location>
        <begin position="986"/>
        <end position="1005"/>
    </location>
</feature>
<evidence type="ECO:0000256" key="6">
    <source>
        <dbReference type="ARBA" id="ARBA00022989"/>
    </source>
</evidence>
<proteinExistence type="predicted"/>
<feature type="transmembrane region" description="Helical" evidence="9">
    <location>
        <begin position="675"/>
        <end position="696"/>
    </location>
</feature>
<sequence length="1139" mass="125102">MKLTLAILLVLALTQFGSGRLIADIMMYDGMYNATAAATTTSASAQVPQFGASMVTCEPAYGFLPCTTELPGLIFLIVVYQYLLSLGQKYVSDGSDLFFKTYGPGSFGDSLFHLIGTIPQVALIIVSRLSGNAQAQAGIGISILAGGAVTNLTLTWGIAAVLASYKFSDAPATIDGSVPLKKPPGLTGSGVLTDVDTSITARIMLISVVPLLILQLTNVVGSSSGSHLIVLITLIVTLLLLFSYSLYQGIDHNNDHVISPAELRTLIIGIKLEDDGFVRGDYADKVREAFDINNDTNINEDEFVNGLSQFLLDAQKPGNQNDLKVPNASTEENQSLLVQGTSTTSVEDPWKNYLNAAYLILLGITISVLLAKPLIQSVVGVATAAKIPSFFIPYVVIPLTLASRSAGRTIASAKLKTPESISLLLSQIYGSVFMSNLISLTTFLTVVYIRDIPVAATAEFLVAIVICTVMGVDSRALEQKFSKPLISDGHDHATQSSTSVLTLHNISLPPSSSVQSSDACQHVYGFFPCADNIGGYIFQMIVYQYMLMLGEKLLTQGSNNIFNILGTGIFGASLFRVLMVLPGLVMFIVSGVFADSGNAQQQVSLGVAVYTGTTVLYVTLLWGMCVIFGRTESQEKCCSSELQGAGASTSKPFPKRGRLSFLTDSAVTMDKKTRYTAGIMLLSLVPFVILQLANIFNTFFGSRVVILIAFIVSAVSLLSYFVYQVLDPWIQERSLEYFKYQNLLTEFLNHAEKCGKAKLINENGEPNITLIKRLFAETDKDRSQHLTTDELEALIRQMESGNLEVDNAYARKKTLQVVQPLINKKKEELAQIEHLMARILKKIQSEAIDAGCLLNDDGKPDLERINSLFDKYDSDKNKVISQPELKNLIQTVKFGNKWITNHDMVVDTVMEDFDDDGDQLITSEEFVRGVTRWLNKATHETKCTDAKRSVEEYDKMLWRDVDSMIHEKQVGQETYKLMLTWGFNKALVQLILGFIMLTYLASPLSLATRQFSNAVGIPSFFISFVIIPLAMQARKAIAAIFPAAQKNKRTASLTFSELYGNVVMNNIMGMTTLLAIVYVKDLRWDYSSEVLIMLVVCAVIGLLAFLSSTYPLWTCLLAFSLYPFSLVLFYVLQSFWGWK</sequence>
<name>A0A175YN43_DAUCS</name>
<dbReference type="InterPro" id="IPR018247">
    <property type="entry name" value="EF_Hand_1_Ca_BS"/>
</dbReference>
<reference evidence="12" key="1">
    <citation type="journal article" date="2016" name="Nat. Genet.">
        <title>A high-quality carrot genome assembly provides new insights into carotenoid accumulation and asterid genome evolution.</title>
        <authorList>
            <person name="Iorizzo M."/>
            <person name="Ellison S."/>
            <person name="Senalik D."/>
            <person name="Zeng P."/>
            <person name="Satapoomin P."/>
            <person name="Huang J."/>
            <person name="Bowman M."/>
            <person name="Iovene M."/>
            <person name="Sanseverino W."/>
            <person name="Cavagnaro P."/>
            <person name="Yildiz M."/>
            <person name="Macko-Podgorni A."/>
            <person name="Moranska E."/>
            <person name="Grzebelus E."/>
            <person name="Grzebelus D."/>
            <person name="Ashrafi H."/>
            <person name="Zheng Z."/>
            <person name="Cheng S."/>
            <person name="Spooner D."/>
            <person name="Van Deynze A."/>
            <person name="Simon P."/>
        </authorList>
    </citation>
    <scope>NUCLEOTIDE SEQUENCE [LARGE SCALE GENOMIC DNA]</scope>
    <source>
        <tissue evidence="12">Leaf</tissue>
    </source>
</reference>
<feature type="transmembrane region" description="Helical" evidence="9">
    <location>
        <begin position="421"/>
        <end position="447"/>
    </location>
</feature>
<dbReference type="GO" id="GO:0015369">
    <property type="term" value="F:calcium:proton antiporter activity"/>
    <property type="evidence" value="ECO:0007669"/>
    <property type="project" value="TreeGrafter"/>
</dbReference>